<keyword evidence="2" id="KW-0472">Membrane</keyword>
<organism evidence="3 4">
    <name type="scientific">Thalassiosira pseudonana</name>
    <name type="common">Marine diatom</name>
    <name type="synonym">Cyclotella nana</name>
    <dbReference type="NCBI Taxonomy" id="35128"/>
    <lineage>
        <taxon>Eukaryota</taxon>
        <taxon>Sar</taxon>
        <taxon>Stramenopiles</taxon>
        <taxon>Ochrophyta</taxon>
        <taxon>Bacillariophyta</taxon>
        <taxon>Coscinodiscophyceae</taxon>
        <taxon>Thalassiosirophycidae</taxon>
        <taxon>Thalassiosirales</taxon>
        <taxon>Thalassiosiraceae</taxon>
        <taxon>Thalassiosira</taxon>
    </lineage>
</organism>
<feature type="transmembrane region" description="Helical" evidence="2">
    <location>
        <begin position="239"/>
        <end position="256"/>
    </location>
</feature>
<evidence type="ECO:0000313" key="4">
    <source>
        <dbReference type="Proteomes" id="UP000001449"/>
    </source>
</evidence>
<name>B8C3F6_THAPS</name>
<feature type="region of interest" description="Disordered" evidence="1">
    <location>
        <begin position="107"/>
        <end position="126"/>
    </location>
</feature>
<reference evidence="3 4" key="1">
    <citation type="journal article" date="2004" name="Science">
        <title>The genome of the diatom Thalassiosira pseudonana: ecology, evolution, and metabolism.</title>
        <authorList>
            <person name="Armbrust E.V."/>
            <person name="Berges J.A."/>
            <person name="Bowler C."/>
            <person name="Green B.R."/>
            <person name="Martinez D."/>
            <person name="Putnam N.H."/>
            <person name="Zhou S."/>
            <person name="Allen A.E."/>
            <person name="Apt K.E."/>
            <person name="Bechner M."/>
            <person name="Brzezinski M.A."/>
            <person name="Chaal B.K."/>
            <person name="Chiovitti A."/>
            <person name="Davis A.K."/>
            <person name="Demarest M.S."/>
            <person name="Detter J.C."/>
            <person name="Glavina T."/>
            <person name="Goodstein D."/>
            <person name="Hadi M.Z."/>
            <person name="Hellsten U."/>
            <person name="Hildebrand M."/>
            <person name="Jenkins B.D."/>
            <person name="Jurka J."/>
            <person name="Kapitonov V.V."/>
            <person name="Kroger N."/>
            <person name="Lau W.W."/>
            <person name="Lane T.W."/>
            <person name="Larimer F.W."/>
            <person name="Lippmeier J.C."/>
            <person name="Lucas S."/>
            <person name="Medina M."/>
            <person name="Montsant A."/>
            <person name="Obornik M."/>
            <person name="Parker M.S."/>
            <person name="Palenik B."/>
            <person name="Pazour G.J."/>
            <person name="Richardson P.M."/>
            <person name="Rynearson T.A."/>
            <person name="Saito M.A."/>
            <person name="Schwartz D.C."/>
            <person name="Thamatrakoln K."/>
            <person name="Valentin K."/>
            <person name="Vardi A."/>
            <person name="Wilkerson F.P."/>
            <person name="Rokhsar D.S."/>
        </authorList>
    </citation>
    <scope>NUCLEOTIDE SEQUENCE [LARGE SCALE GENOMIC DNA]</scope>
    <source>
        <strain evidence="3 4">CCMP1335</strain>
    </source>
</reference>
<feature type="transmembrane region" description="Helical" evidence="2">
    <location>
        <begin position="182"/>
        <end position="205"/>
    </location>
</feature>
<keyword evidence="2" id="KW-1133">Transmembrane helix</keyword>
<feature type="transmembrane region" description="Helical" evidence="2">
    <location>
        <begin position="268"/>
        <end position="287"/>
    </location>
</feature>
<keyword evidence="2" id="KW-0812">Transmembrane</keyword>
<dbReference type="InParanoid" id="B8C3F6"/>
<dbReference type="GeneID" id="7448183"/>
<dbReference type="AlphaFoldDB" id="B8C3F6"/>
<evidence type="ECO:0000313" key="3">
    <source>
        <dbReference type="EMBL" id="EED92113.1"/>
    </source>
</evidence>
<dbReference type="Proteomes" id="UP000001449">
    <property type="component" value="Chromosome 5"/>
</dbReference>
<evidence type="ECO:0000256" key="2">
    <source>
        <dbReference type="SAM" id="Phobius"/>
    </source>
</evidence>
<keyword evidence="4" id="KW-1185">Reference proteome</keyword>
<reference evidence="3 4" key="2">
    <citation type="journal article" date="2008" name="Nature">
        <title>The Phaeodactylum genome reveals the evolutionary history of diatom genomes.</title>
        <authorList>
            <person name="Bowler C."/>
            <person name="Allen A.E."/>
            <person name="Badger J.H."/>
            <person name="Grimwood J."/>
            <person name="Jabbari K."/>
            <person name="Kuo A."/>
            <person name="Maheswari U."/>
            <person name="Martens C."/>
            <person name="Maumus F."/>
            <person name="Otillar R.P."/>
            <person name="Rayko E."/>
            <person name="Salamov A."/>
            <person name="Vandepoele K."/>
            <person name="Beszteri B."/>
            <person name="Gruber A."/>
            <person name="Heijde M."/>
            <person name="Katinka M."/>
            <person name="Mock T."/>
            <person name="Valentin K."/>
            <person name="Verret F."/>
            <person name="Berges J.A."/>
            <person name="Brownlee C."/>
            <person name="Cadoret J.P."/>
            <person name="Chiovitti A."/>
            <person name="Choi C.J."/>
            <person name="Coesel S."/>
            <person name="De Martino A."/>
            <person name="Detter J.C."/>
            <person name="Durkin C."/>
            <person name="Falciatore A."/>
            <person name="Fournet J."/>
            <person name="Haruta M."/>
            <person name="Huysman M.J."/>
            <person name="Jenkins B.D."/>
            <person name="Jiroutova K."/>
            <person name="Jorgensen R.E."/>
            <person name="Joubert Y."/>
            <person name="Kaplan A."/>
            <person name="Kroger N."/>
            <person name="Kroth P.G."/>
            <person name="La Roche J."/>
            <person name="Lindquist E."/>
            <person name="Lommer M."/>
            <person name="Martin-Jezequel V."/>
            <person name="Lopez P.J."/>
            <person name="Lucas S."/>
            <person name="Mangogna M."/>
            <person name="McGinnis K."/>
            <person name="Medlin L.K."/>
            <person name="Montsant A."/>
            <person name="Oudot-Le Secq M.P."/>
            <person name="Napoli C."/>
            <person name="Obornik M."/>
            <person name="Parker M.S."/>
            <person name="Petit J.L."/>
            <person name="Porcel B.M."/>
            <person name="Poulsen N."/>
            <person name="Robison M."/>
            <person name="Rychlewski L."/>
            <person name="Rynearson T.A."/>
            <person name="Schmutz J."/>
            <person name="Shapiro H."/>
            <person name="Siaut M."/>
            <person name="Stanley M."/>
            <person name="Sussman M.R."/>
            <person name="Taylor A.R."/>
            <person name="Vardi A."/>
            <person name="von Dassow P."/>
            <person name="Vyverman W."/>
            <person name="Willis A."/>
            <person name="Wyrwicz L.S."/>
            <person name="Rokhsar D.S."/>
            <person name="Weissenbach J."/>
            <person name="Armbrust E.V."/>
            <person name="Green B.R."/>
            <person name="Van de Peer Y."/>
            <person name="Grigoriev I.V."/>
        </authorList>
    </citation>
    <scope>NUCLEOTIDE SEQUENCE [LARGE SCALE GENOMIC DNA]</scope>
    <source>
        <strain evidence="3 4">CCMP1335</strain>
    </source>
</reference>
<dbReference type="RefSeq" id="XP_002290361.1">
    <property type="nucleotide sequence ID" value="XM_002290325.1"/>
</dbReference>
<gene>
    <name evidence="3" type="ORF">THAPSDRAFT_5626</name>
</gene>
<protein>
    <submittedName>
        <fullName evidence="3">Uncharacterized protein</fullName>
    </submittedName>
</protein>
<dbReference type="HOGENOM" id="CLU_830255_0_0_1"/>
<evidence type="ECO:0000256" key="1">
    <source>
        <dbReference type="SAM" id="MobiDB-lite"/>
    </source>
</evidence>
<sequence length="335" mass="37076">MCRRYDPHSPLCRFCNQENSLMSMAKGTPSLTGLRWSELPAFQYSVCEASTCFTTSVKPSVGYALRHRASLQRTQSKVLEGMRSVSEQTIMTLENAPYSQLTTFLLSGGNDEVDGNTPKRPRQRRKSNEEYINAKGGNTGATLLKTSVAFLFQPVPIPSIIPNTGVRNHGSVPLVYILSTGLLFWAMPHVTSGLYAFFFAAYLLLGMVLSDDEYGGDCTSDDLYNQNDDDDNNNNNENGVVSLASFAGALASAALVSPQGLTQQDTTFYVTFPVAIVALVLAGLAILGGTSDLAKKEEFWEEDDARQRVVNNERREMDKWDEVIERTFKSHDEYN</sequence>
<dbReference type="EMBL" id="CM000642">
    <property type="protein sequence ID" value="EED92113.1"/>
    <property type="molecule type" value="Genomic_DNA"/>
</dbReference>
<dbReference type="PaxDb" id="35128-Thaps5626"/>
<dbReference type="KEGG" id="tps:THAPSDRAFT_5626"/>
<proteinExistence type="predicted"/>
<accession>B8C3F6</accession>